<dbReference type="InterPro" id="IPR006179">
    <property type="entry name" value="5_nucleotidase/apyrase"/>
</dbReference>
<evidence type="ECO:0000256" key="3">
    <source>
        <dbReference type="ARBA" id="ARBA00001968"/>
    </source>
</evidence>
<comment type="cofactor">
    <cofactor evidence="3">
        <name>a divalent metal cation</name>
        <dbReference type="ChEBI" id="CHEBI:60240"/>
    </cofactor>
</comment>
<proteinExistence type="inferred from homology"/>
<dbReference type="PRINTS" id="PR01607">
    <property type="entry name" value="APYRASEFAMLY"/>
</dbReference>
<evidence type="ECO:0000256" key="5">
    <source>
        <dbReference type="ARBA" id="ARBA00006654"/>
    </source>
</evidence>
<dbReference type="PANTHER" id="PTHR11575">
    <property type="entry name" value="5'-NUCLEOTIDASE-RELATED"/>
    <property type="match status" value="1"/>
</dbReference>
<evidence type="ECO:0000256" key="8">
    <source>
        <dbReference type="ARBA" id="ARBA00022741"/>
    </source>
</evidence>
<feature type="chain" id="PRO_5016481602" evidence="11">
    <location>
        <begin position="31"/>
        <end position="656"/>
    </location>
</feature>
<evidence type="ECO:0000259" key="12">
    <source>
        <dbReference type="Pfam" id="PF00149"/>
    </source>
</evidence>
<keyword evidence="9 11" id="KW-0378">Hydrolase</keyword>
<dbReference type="CDD" id="cd07410">
    <property type="entry name" value="MPP_CpdB_N"/>
    <property type="match status" value="1"/>
</dbReference>
<keyword evidence="10" id="KW-0511">Multifunctional enzyme</keyword>
<dbReference type="PROSITE" id="PS00786">
    <property type="entry name" value="5_NUCLEOTIDASE_2"/>
    <property type="match status" value="1"/>
</dbReference>
<evidence type="ECO:0000256" key="4">
    <source>
        <dbReference type="ARBA" id="ARBA00004196"/>
    </source>
</evidence>
<comment type="caution">
    <text evidence="14">The sequence shown here is derived from an EMBL/GenBank/DDBJ whole genome shotgun (WGS) entry which is preliminary data.</text>
</comment>
<feature type="domain" description="Calcineurin-like phosphoesterase" evidence="12">
    <location>
        <begin position="36"/>
        <end position="279"/>
    </location>
</feature>
<comment type="similarity">
    <text evidence="5 11">Belongs to the 5'-nucleotidase family.</text>
</comment>
<dbReference type="GO" id="GO:0008254">
    <property type="term" value="F:3'-nucleotidase activity"/>
    <property type="evidence" value="ECO:0007669"/>
    <property type="project" value="UniProtKB-EC"/>
</dbReference>
<evidence type="ECO:0000313" key="14">
    <source>
        <dbReference type="EMBL" id="RCK46161.1"/>
    </source>
</evidence>
<keyword evidence="8 11" id="KW-0547">Nucleotide-binding</keyword>
<feature type="signal peptide" evidence="11">
    <location>
        <begin position="1"/>
        <end position="30"/>
    </location>
</feature>
<evidence type="ECO:0000256" key="9">
    <source>
        <dbReference type="ARBA" id="ARBA00022801"/>
    </source>
</evidence>
<dbReference type="Proteomes" id="UP000252255">
    <property type="component" value="Unassembled WGS sequence"/>
</dbReference>
<dbReference type="AlphaFoldDB" id="A0A367X071"/>
<dbReference type="SUPFAM" id="SSF56300">
    <property type="entry name" value="Metallo-dependent phosphatases"/>
    <property type="match status" value="1"/>
</dbReference>
<dbReference type="RefSeq" id="WP_114097906.1">
    <property type="nucleotide sequence ID" value="NZ_JPWI01000005.1"/>
</dbReference>
<dbReference type="InterPro" id="IPR036907">
    <property type="entry name" value="5'-Nucleotdase_C_sf"/>
</dbReference>
<sequence length="656" mass="71310">MTSILKARMRKTGATAIGLSLALLSGTALADSSVSLRILETTDIHTHLVNYDYYRDGESDTVGLAKVATLLKTARGEARNVVFVDNGDLIQGNPLGDYMAKERGLKKGEIHPVYKAMNLLDYDAANLGNHEFNYGLEFLGNSIAGANFPYVSANIFVDDGDGNAENDKPYFEPYVLLDREFVDDEGKSHKAKVGVIGFVPPQIMQWDKANLEGKVFTKDIVEMAEKYVPEMRAKGADIVIAVPHSGLSTMERHGMEENATYYLSKVDGIDAILFGHAHTVFPSEAFADLEGVDLAKGTINGVAAVMPGFWGSHLGVIDLKLNVSDAGEWTVVDSLSDARPIYQREGRTITPLVEADPEIIAAVKEEHEATIAYMREGVGTTSAPINSFFALVADDPSIQIVTNAQKWYLEKILNGSEYDGIPILSAGAPFKAGGRGGPDYFTDIPEGKIALKNVADLYIYPNTVRAVLLDGDQVREWLEMSAGQFNQIDPASRDEQPLINPDFPTYNYDVIDGVTYQIDVTKPARYNKAGELVNADSHRIVNLTFEGKPVTADQQFVVATNNYRASGGGHFPGLDGSTIIVEAPDENRTVLANYILTEKEIDPKADGNWTFAPIGDANKVTFVTSPKASAAANAPDNISFIGEDQDGFAKYVLQSK</sequence>
<dbReference type="NCBIfam" id="NF006938">
    <property type="entry name" value="PRK09420.1"/>
    <property type="match status" value="1"/>
</dbReference>
<dbReference type="PANTHER" id="PTHR11575:SF6">
    <property type="entry name" value="2',3'-CYCLIC-NUCLEOTIDE 2'-PHOSPHODIESTERASE_3'-NUCLEOTIDASE"/>
    <property type="match status" value="1"/>
</dbReference>
<dbReference type="OrthoDB" id="5469761at2"/>
<dbReference type="InterPro" id="IPR029052">
    <property type="entry name" value="Metallo-depent_PP-like"/>
</dbReference>
<dbReference type="GO" id="GO:0008663">
    <property type="term" value="F:2',3'-cyclic-nucleotide 2'-phosphodiesterase activity"/>
    <property type="evidence" value="ECO:0007669"/>
    <property type="project" value="UniProtKB-EC"/>
</dbReference>
<dbReference type="Pfam" id="PF02872">
    <property type="entry name" value="5_nucleotid_C"/>
    <property type="match status" value="1"/>
</dbReference>
<dbReference type="GO" id="GO:0000166">
    <property type="term" value="F:nucleotide binding"/>
    <property type="evidence" value="ECO:0007669"/>
    <property type="project" value="UniProtKB-KW"/>
</dbReference>
<evidence type="ECO:0000259" key="13">
    <source>
        <dbReference type="Pfam" id="PF02872"/>
    </source>
</evidence>
<name>A0A367X071_9PROT</name>
<dbReference type="InterPro" id="IPR006146">
    <property type="entry name" value="5'-Nucleotdase_CS"/>
</dbReference>
<evidence type="ECO:0000256" key="7">
    <source>
        <dbReference type="ARBA" id="ARBA00022729"/>
    </source>
</evidence>
<dbReference type="Gene3D" id="3.60.21.10">
    <property type="match status" value="1"/>
</dbReference>
<dbReference type="EC" id="3.1.3.6" evidence="14"/>
<comment type="subcellular location">
    <subcellularLocation>
        <location evidence="4">Cell envelope</location>
    </subcellularLocation>
</comment>
<feature type="domain" description="5'-Nucleotidase C-terminal" evidence="13">
    <location>
        <begin position="389"/>
        <end position="574"/>
    </location>
</feature>
<dbReference type="InterPro" id="IPR041827">
    <property type="entry name" value="CpdB_N"/>
</dbReference>
<dbReference type="SUPFAM" id="SSF55816">
    <property type="entry name" value="5'-nucleotidase (syn. UDP-sugar hydrolase), C-terminal domain"/>
    <property type="match status" value="1"/>
</dbReference>
<gene>
    <name evidence="14" type="primary">cpdB</name>
    <name evidence="14" type="ORF">TH30_10075</name>
</gene>
<evidence type="ECO:0000256" key="6">
    <source>
        <dbReference type="ARBA" id="ARBA00022723"/>
    </source>
</evidence>
<dbReference type="GO" id="GO:0009166">
    <property type="term" value="P:nucleotide catabolic process"/>
    <property type="evidence" value="ECO:0007669"/>
    <property type="project" value="InterPro"/>
</dbReference>
<organism evidence="14 15">
    <name type="scientific">Thalassospira profundimaris</name>
    <dbReference type="NCBI Taxonomy" id="502049"/>
    <lineage>
        <taxon>Bacteria</taxon>
        <taxon>Pseudomonadati</taxon>
        <taxon>Pseudomonadota</taxon>
        <taxon>Alphaproteobacteria</taxon>
        <taxon>Rhodospirillales</taxon>
        <taxon>Thalassospiraceae</taxon>
        <taxon>Thalassospira</taxon>
    </lineage>
</organism>
<evidence type="ECO:0000256" key="2">
    <source>
        <dbReference type="ARBA" id="ARBA00001730"/>
    </source>
</evidence>
<evidence type="ECO:0000313" key="15">
    <source>
        <dbReference type="Proteomes" id="UP000252255"/>
    </source>
</evidence>
<evidence type="ECO:0000256" key="11">
    <source>
        <dbReference type="RuleBase" id="RU362119"/>
    </source>
</evidence>
<dbReference type="InterPro" id="IPR008334">
    <property type="entry name" value="5'-Nucleotdase_C"/>
</dbReference>
<dbReference type="Pfam" id="PF00149">
    <property type="entry name" value="Metallophos"/>
    <property type="match status" value="1"/>
</dbReference>
<comment type="catalytic activity">
    <reaction evidence="2">
        <text>a nucleoside 2',3'-cyclic phosphate + H2O = a nucleoside 3'-phosphate + H(+)</text>
        <dbReference type="Rhea" id="RHEA:19621"/>
        <dbReference type="ChEBI" id="CHEBI:15377"/>
        <dbReference type="ChEBI" id="CHEBI:15378"/>
        <dbReference type="ChEBI" id="CHEBI:66949"/>
        <dbReference type="ChEBI" id="CHEBI:66954"/>
        <dbReference type="EC" id="3.1.4.16"/>
    </reaction>
</comment>
<dbReference type="EMBL" id="JPWI01000005">
    <property type="protein sequence ID" value="RCK46161.1"/>
    <property type="molecule type" value="Genomic_DNA"/>
</dbReference>
<evidence type="ECO:0000256" key="10">
    <source>
        <dbReference type="ARBA" id="ARBA00023268"/>
    </source>
</evidence>
<dbReference type="EC" id="3.1.4.16" evidence="14"/>
<evidence type="ECO:0000256" key="1">
    <source>
        <dbReference type="ARBA" id="ARBA00000527"/>
    </source>
</evidence>
<keyword evidence="6" id="KW-0479">Metal-binding</keyword>
<keyword evidence="7 11" id="KW-0732">Signal</keyword>
<comment type="catalytic activity">
    <reaction evidence="1">
        <text>a ribonucleoside 3'-phosphate + H2O = a ribonucleoside + phosphate</text>
        <dbReference type="Rhea" id="RHEA:10144"/>
        <dbReference type="ChEBI" id="CHEBI:13197"/>
        <dbReference type="ChEBI" id="CHEBI:15377"/>
        <dbReference type="ChEBI" id="CHEBI:18254"/>
        <dbReference type="ChEBI" id="CHEBI:43474"/>
        <dbReference type="EC" id="3.1.3.6"/>
    </reaction>
</comment>
<dbReference type="GO" id="GO:0030288">
    <property type="term" value="C:outer membrane-bounded periplasmic space"/>
    <property type="evidence" value="ECO:0007669"/>
    <property type="project" value="TreeGrafter"/>
</dbReference>
<protein>
    <submittedName>
        <fullName evidence="14">2', 3'-cyclic nucleotide 2'-phosphodiesterase</fullName>
        <ecNumber evidence="14">3.1.3.6</ecNumber>
        <ecNumber evidence="14">3.1.4.16</ecNumber>
    </submittedName>
</protein>
<accession>A0A367X071</accession>
<dbReference type="GO" id="GO:0046872">
    <property type="term" value="F:metal ion binding"/>
    <property type="evidence" value="ECO:0007669"/>
    <property type="project" value="UniProtKB-KW"/>
</dbReference>
<dbReference type="Gene3D" id="3.90.780.10">
    <property type="entry name" value="5'-Nucleotidase, C-terminal domain"/>
    <property type="match status" value="1"/>
</dbReference>
<reference evidence="14 15" key="1">
    <citation type="submission" date="2014-07" db="EMBL/GenBank/DDBJ databases">
        <title>Draft genome sequence of Thalassospira profundimaris PR54-5.</title>
        <authorList>
            <person name="Lai Q."/>
            <person name="Shao Z."/>
        </authorList>
    </citation>
    <scope>NUCLEOTIDE SEQUENCE [LARGE SCALE GENOMIC DNA]</scope>
    <source>
        <strain evidence="14 15">PR54-5</strain>
    </source>
</reference>
<dbReference type="InterPro" id="IPR004843">
    <property type="entry name" value="Calcineurin-like_PHP"/>
</dbReference>